<feature type="signal peptide" evidence="5">
    <location>
        <begin position="1"/>
        <end position="23"/>
    </location>
</feature>
<feature type="chain" id="PRO_5014165365" evidence="5">
    <location>
        <begin position="24"/>
        <end position="719"/>
    </location>
</feature>
<comment type="similarity">
    <text evidence="1">Belongs to the TRAFAC class TrmE-Era-EngA-EngB-Septin-like GTPase superfamily. AIG1/Toc34/Toc159-like paraseptin GTPase family. IAN subfamily.</text>
</comment>
<dbReference type="STRING" id="906689.A0A2I0X729"/>
<proteinExistence type="inferred from homology"/>
<dbReference type="PROSITE" id="PS51720">
    <property type="entry name" value="G_AIG1"/>
    <property type="match status" value="2"/>
</dbReference>
<evidence type="ECO:0000259" key="6">
    <source>
        <dbReference type="PROSITE" id="PS51720"/>
    </source>
</evidence>
<reference evidence="7 8" key="2">
    <citation type="journal article" date="2017" name="Nature">
        <title>The Apostasia genome and the evolution of orchids.</title>
        <authorList>
            <person name="Zhang G.Q."/>
            <person name="Liu K.W."/>
            <person name="Li Z."/>
            <person name="Lohaus R."/>
            <person name="Hsiao Y.Y."/>
            <person name="Niu S.C."/>
            <person name="Wang J.Y."/>
            <person name="Lin Y.C."/>
            <person name="Xu Q."/>
            <person name="Chen L.J."/>
            <person name="Yoshida K."/>
            <person name="Fujiwara S."/>
            <person name="Wang Z.W."/>
            <person name="Zhang Y.Q."/>
            <person name="Mitsuda N."/>
            <person name="Wang M."/>
            <person name="Liu G.H."/>
            <person name="Pecoraro L."/>
            <person name="Huang H.X."/>
            <person name="Xiao X.J."/>
            <person name="Lin M."/>
            <person name="Wu X.Y."/>
            <person name="Wu W.L."/>
            <person name="Chen Y.Y."/>
            <person name="Chang S.B."/>
            <person name="Sakamoto S."/>
            <person name="Ohme-Takagi M."/>
            <person name="Yagi M."/>
            <person name="Zeng S.J."/>
            <person name="Shen C.Y."/>
            <person name="Yeh C.M."/>
            <person name="Luo Y.B."/>
            <person name="Tsai W.C."/>
            <person name="Van de Peer Y."/>
            <person name="Liu Z.J."/>
        </authorList>
    </citation>
    <scope>NUCLEOTIDE SEQUENCE [LARGE SCALE GENOMIC DNA]</scope>
    <source>
        <tissue evidence="7">The whole plant</tissue>
    </source>
</reference>
<reference evidence="7 8" key="1">
    <citation type="journal article" date="2016" name="Sci. Rep.">
        <title>The Dendrobium catenatum Lindl. genome sequence provides insights into polysaccharide synthase, floral development and adaptive evolution.</title>
        <authorList>
            <person name="Zhang G.Q."/>
            <person name="Xu Q."/>
            <person name="Bian C."/>
            <person name="Tsai W.C."/>
            <person name="Yeh C.M."/>
            <person name="Liu K.W."/>
            <person name="Yoshida K."/>
            <person name="Zhang L.S."/>
            <person name="Chang S.B."/>
            <person name="Chen F."/>
            <person name="Shi Y."/>
            <person name="Su Y.Y."/>
            <person name="Zhang Y.Q."/>
            <person name="Chen L.J."/>
            <person name="Yin Y."/>
            <person name="Lin M."/>
            <person name="Huang H."/>
            <person name="Deng H."/>
            <person name="Wang Z.W."/>
            <person name="Zhu S.L."/>
            <person name="Zhao X."/>
            <person name="Deng C."/>
            <person name="Niu S.C."/>
            <person name="Huang J."/>
            <person name="Wang M."/>
            <person name="Liu G.H."/>
            <person name="Yang H.J."/>
            <person name="Xiao X.J."/>
            <person name="Hsiao Y.Y."/>
            <person name="Wu W.L."/>
            <person name="Chen Y.Y."/>
            <person name="Mitsuda N."/>
            <person name="Ohme-Takagi M."/>
            <person name="Luo Y.B."/>
            <person name="Van de Peer Y."/>
            <person name="Liu Z.J."/>
        </authorList>
    </citation>
    <scope>NUCLEOTIDE SEQUENCE [LARGE SCALE GENOMIC DNA]</scope>
    <source>
        <tissue evidence="7">The whole plant</tissue>
    </source>
</reference>
<keyword evidence="5" id="KW-0732">Signal</keyword>
<evidence type="ECO:0000256" key="2">
    <source>
        <dbReference type="ARBA" id="ARBA00022741"/>
    </source>
</evidence>
<gene>
    <name evidence="7" type="primary">AIG1</name>
    <name evidence="7" type="ORF">MA16_Dca010093</name>
</gene>
<feature type="domain" description="AIG1-type G" evidence="6">
    <location>
        <begin position="464"/>
        <end position="668"/>
    </location>
</feature>
<keyword evidence="4" id="KW-0175">Coiled coil</keyword>
<dbReference type="Pfam" id="PF04548">
    <property type="entry name" value="AIG1"/>
    <property type="match status" value="2"/>
</dbReference>
<dbReference type="FunFam" id="3.40.50.300:FF:000840">
    <property type="entry name" value="Immune-associated nucleotide-binding protein 9"/>
    <property type="match status" value="2"/>
</dbReference>
<dbReference type="InterPro" id="IPR045058">
    <property type="entry name" value="GIMA/IAN/Toc"/>
</dbReference>
<dbReference type="GO" id="GO:0005525">
    <property type="term" value="F:GTP binding"/>
    <property type="evidence" value="ECO:0007669"/>
    <property type="project" value="UniProtKB-KW"/>
</dbReference>
<evidence type="ECO:0000313" key="8">
    <source>
        <dbReference type="Proteomes" id="UP000233837"/>
    </source>
</evidence>
<accession>A0A2I0X729</accession>
<dbReference type="Proteomes" id="UP000233837">
    <property type="component" value="Unassembled WGS sequence"/>
</dbReference>
<dbReference type="PANTHER" id="PTHR10903:SF184">
    <property type="entry name" value="GTP-BINDING PROTEIN A"/>
    <property type="match status" value="1"/>
</dbReference>
<feature type="domain" description="AIG1-type G" evidence="6">
    <location>
        <begin position="85"/>
        <end position="292"/>
    </location>
</feature>
<organism evidence="7 8">
    <name type="scientific">Dendrobium catenatum</name>
    <dbReference type="NCBI Taxonomy" id="906689"/>
    <lineage>
        <taxon>Eukaryota</taxon>
        <taxon>Viridiplantae</taxon>
        <taxon>Streptophyta</taxon>
        <taxon>Embryophyta</taxon>
        <taxon>Tracheophyta</taxon>
        <taxon>Spermatophyta</taxon>
        <taxon>Magnoliopsida</taxon>
        <taxon>Liliopsida</taxon>
        <taxon>Asparagales</taxon>
        <taxon>Orchidaceae</taxon>
        <taxon>Epidendroideae</taxon>
        <taxon>Malaxideae</taxon>
        <taxon>Dendrobiinae</taxon>
        <taxon>Dendrobium</taxon>
    </lineage>
</organism>
<keyword evidence="2" id="KW-0547">Nucleotide-binding</keyword>
<dbReference type="Gene3D" id="3.40.50.300">
    <property type="entry name" value="P-loop containing nucleotide triphosphate hydrolases"/>
    <property type="match status" value="2"/>
</dbReference>
<dbReference type="CDD" id="cd01852">
    <property type="entry name" value="AIG1"/>
    <property type="match status" value="2"/>
</dbReference>
<sequence>MRIWSAILKICRFFSLRLGKCWAFGKACSVHLPSDYKRRICAPVSILRALPAEQLKPPKVDKSLFSKLHIMEVGLTNDWELTTVSNVVNIVVVGKAGNGKSATGNNILGREAFFSNLSPSGVTSTSELQRTVLNDGRIVNVIDTPGLFDFSTGVEVIRGEIVKCIDLAKDGIHAILMVFSIGSRFTREEEAAVESMKSLFGDKIVNYMIIVFTGGDTLESKRKSLKDYICFCPEPLKNIIQQCNNRVIVFDNTTMDMIKREGQVNELLSLVESTIMDNGGKPYSNKIFAELKEGALLRDQKAKEIEAKEGCSKEKSFELMKEIIKSYNDQLKRVTEMVEENLKLTIESLSKQLAEEQTARMEVERLGGESRKESNEEIRKLKEEMNEARKEYVESMRRHENEKHGLNAGHSERLNFSVRLLRDYKRRSCHRLHSPAVPAKQLKPPNSHTMEVDPINDLELTTASNSVNIVIVGKAGNGKSATGNSILGREAFFSNLSPSGVIELQRTILNDGRILNVIDTPGLFDFSTDFEVISGEIIKCIELAKDGIHAILMVFSIGSRFTREEEAAFESIKSLFGDKITNYMIIVFTGGDILESKKKSLKDYMSLFPETLRNIIQQCNNRVIVFDNTTSNMIKRDGQVNELLSLVESAIVDNGGKPYSDKIFTKLKEGAFLRHENVKEVKTNEGCSKDELSELMKENIRSYNDQLKHVIEMVSLFKL</sequence>
<protein>
    <submittedName>
        <fullName evidence="7">Protein AIG1</fullName>
    </submittedName>
</protein>
<keyword evidence="8" id="KW-1185">Reference proteome</keyword>
<evidence type="ECO:0000256" key="5">
    <source>
        <dbReference type="SAM" id="SignalP"/>
    </source>
</evidence>
<evidence type="ECO:0000256" key="1">
    <source>
        <dbReference type="ARBA" id="ARBA00008535"/>
    </source>
</evidence>
<evidence type="ECO:0000256" key="4">
    <source>
        <dbReference type="SAM" id="Coils"/>
    </source>
</evidence>
<dbReference type="PANTHER" id="PTHR10903">
    <property type="entry name" value="GTPASE, IMAP FAMILY MEMBER-RELATED"/>
    <property type="match status" value="1"/>
</dbReference>
<dbReference type="InterPro" id="IPR027417">
    <property type="entry name" value="P-loop_NTPase"/>
</dbReference>
<keyword evidence="3" id="KW-0342">GTP-binding</keyword>
<evidence type="ECO:0000313" key="7">
    <source>
        <dbReference type="EMBL" id="PKU83700.1"/>
    </source>
</evidence>
<dbReference type="EMBL" id="KZ502085">
    <property type="protein sequence ID" value="PKU83700.1"/>
    <property type="molecule type" value="Genomic_DNA"/>
</dbReference>
<dbReference type="InterPro" id="IPR006703">
    <property type="entry name" value="G_AIG1"/>
</dbReference>
<name>A0A2I0X729_9ASPA</name>
<dbReference type="SUPFAM" id="SSF52540">
    <property type="entry name" value="P-loop containing nucleoside triphosphate hydrolases"/>
    <property type="match status" value="2"/>
</dbReference>
<evidence type="ECO:0000256" key="3">
    <source>
        <dbReference type="ARBA" id="ARBA00023134"/>
    </source>
</evidence>
<feature type="coiled-coil region" evidence="4">
    <location>
        <begin position="339"/>
        <end position="402"/>
    </location>
</feature>
<dbReference type="AlphaFoldDB" id="A0A2I0X729"/>